<feature type="compositionally biased region" description="Basic and acidic residues" evidence="1">
    <location>
        <begin position="88"/>
        <end position="97"/>
    </location>
</feature>
<evidence type="ECO:0000313" key="2">
    <source>
        <dbReference type="EMBL" id="EWM21246.1"/>
    </source>
</evidence>
<name>W7TLD6_9STRA</name>
<evidence type="ECO:0000313" key="3">
    <source>
        <dbReference type="Proteomes" id="UP000019335"/>
    </source>
</evidence>
<evidence type="ECO:0000256" key="1">
    <source>
        <dbReference type="SAM" id="MobiDB-lite"/>
    </source>
</evidence>
<accession>W7TLD6</accession>
<gene>
    <name evidence="2" type="ORF">Naga_100910g3</name>
</gene>
<sequence length="170" mass="17795">MCTSPYPATHVPPYPWKGGGNNRQGRGSPCPVLGFPRGFSPSLPCLSPPPSPLPVFPSSLSFLVRCRACMRVVPGGGAMAGMDGGKGVGDKGGDLPRKGGPRRERKRGKRAVFFHAFESLPEKRGVSPLCANGSRIPPWGDSNLVPPVVVPGVPPFSARARPMSLLSGGE</sequence>
<proteinExistence type="predicted"/>
<feature type="region of interest" description="Disordered" evidence="1">
    <location>
        <begin position="1"/>
        <end position="29"/>
    </location>
</feature>
<organism evidence="2 3">
    <name type="scientific">Nannochloropsis gaditana</name>
    <dbReference type="NCBI Taxonomy" id="72520"/>
    <lineage>
        <taxon>Eukaryota</taxon>
        <taxon>Sar</taxon>
        <taxon>Stramenopiles</taxon>
        <taxon>Ochrophyta</taxon>
        <taxon>Eustigmatophyceae</taxon>
        <taxon>Eustigmatales</taxon>
        <taxon>Monodopsidaceae</taxon>
        <taxon>Nannochloropsis</taxon>
    </lineage>
</organism>
<feature type="region of interest" description="Disordered" evidence="1">
    <location>
        <begin position="83"/>
        <end position="107"/>
    </location>
</feature>
<protein>
    <submittedName>
        <fullName evidence="2">Uncharacterized protein</fullName>
    </submittedName>
</protein>
<comment type="caution">
    <text evidence="2">The sequence shown here is derived from an EMBL/GenBank/DDBJ whole genome shotgun (WGS) entry which is preliminary data.</text>
</comment>
<dbReference type="AlphaFoldDB" id="W7TLD6"/>
<dbReference type="Proteomes" id="UP000019335">
    <property type="component" value="Unassembled WGS sequence"/>
</dbReference>
<dbReference type="EMBL" id="AZIL01002567">
    <property type="protein sequence ID" value="EWM21246.1"/>
    <property type="molecule type" value="Genomic_DNA"/>
</dbReference>
<reference evidence="2 3" key="1">
    <citation type="journal article" date="2014" name="Mol. Plant">
        <title>Chromosome Scale Genome Assembly and Transcriptome Profiling of Nannochloropsis gaditana in Nitrogen Depletion.</title>
        <authorList>
            <person name="Corteggiani Carpinelli E."/>
            <person name="Telatin A."/>
            <person name="Vitulo N."/>
            <person name="Forcato C."/>
            <person name="D'Angelo M."/>
            <person name="Schiavon R."/>
            <person name="Vezzi A."/>
            <person name="Giacometti G.M."/>
            <person name="Morosinotto T."/>
            <person name="Valle G."/>
        </authorList>
    </citation>
    <scope>NUCLEOTIDE SEQUENCE [LARGE SCALE GENOMIC DNA]</scope>
    <source>
        <strain evidence="2 3">B-31</strain>
    </source>
</reference>
<keyword evidence="3" id="KW-1185">Reference proteome</keyword>